<name>A0A6G1KY83_9PEZI</name>
<evidence type="ECO:0008006" key="4">
    <source>
        <dbReference type="Google" id="ProtNLM"/>
    </source>
</evidence>
<evidence type="ECO:0000256" key="1">
    <source>
        <dbReference type="SAM" id="SignalP"/>
    </source>
</evidence>
<keyword evidence="1" id="KW-0732">Signal</keyword>
<protein>
    <recommendedName>
        <fullName evidence="4">Hydrophobin</fullName>
    </recommendedName>
</protein>
<dbReference type="Proteomes" id="UP000799436">
    <property type="component" value="Unassembled WGS sequence"/>
</dbReference>
<dbReference type="AlphaFoldDB" id="A0A6G1KY83"/>
<dbReference type="OrthoDB" id="10362175at2759"/>
<dbReference type="EMBL" id="ML995903">
    <property type="protein sequence ID" value="KAF2765004.1"/>
    <property type="molecule type" value="Genomic_DNA"/>
</dbReference>
<feature type="signal peptide" evidence="1">
    <location>
        <begin position="1"/>
        <end position="18"/>
    </location>
</feature>
<gene>
    <name evidence="2" type="ORF">EJ03DRAFT_331340</name>
</gene>
<feature type="chain" id="PRO_5026079934" description="Hydrophobin" evidence="1">
    <location>
        <begin position="19"/>
        <end position="106"/>
    </location>
</feature>
<accession>A0A6G1KY83</accession>
<reference evidence="2" key="1">
    <citation type="journal article" date="2020" name="Stud. Mycol.">
        <title>101 Dothideomycetes genomes: a test case for predicting lifestyles and emergence of pathogens.</title>
        <authorList>
            <person name="Haridas S."/>
            <person name="Albert R."/>
            <person name="Binder M."/>
            <person name="Bloem J."/>
            <person name="Labutti K."/>
            <person name="Salamov A."/>
            <person name="Andreopoulos B."/>
            <person name="Baker S."/>
            <person name="Barry K."/>
            <person name="Bills G."/>
            <person name="Bluhm B."/>
            <person name="Cannon C."/>
            <person name="Castanera R."/>
            <person name="Culley D."/>
            <person name="Daum C."/>
            <person name="Ezra D."/>
            <person name="Gonzalez J."/>
            <person name="Henrissat B."/>
            <person name="Kuo A."/>
            <person name="Liang C."/>
            <person name="Lipzen A."/>
            <person name="Lutzoni F."/>
            <person name="Magnuson J."/>
            <person name="Mondo S."/>
            <person name="Nolan M."/>
            <person name="Ohm R."/>
            <person name="Pangilinan J."/>
            <person name="Park H.-J."/>
            <person name="Ramirez L."/>
            <person name="Alfaro M."/>
            <person name="Sun H."/>
            <person name="Tritt A."/>
            <person name="Yoshinaga Y."/>
            <person name="Zwiers L.-H."/>
            <person name="Turgeon B."/>
            <person name="Goodwin S."/>
            <person name="Spatafora J."/>
            <person name="Crous P."/>
            <person name="Grigoriev I."/>
        </authorList>
    </citation>
    <scope>NUCLEOTIDE SEQUENCE</scope>
    <source>
        <strain evidence="2">CBS 116005</strain>
    </source>
</reference>
<evidence type="ECO:0000313" key="3">
    <source>
        <dbReference type="Proteomes" id="UP000799436"/>
    </source>
</evidence>
<sequence length="106" mass="11222">MQITNFIAALCLSYAASAAPAPSPGEQPKVGPTGNPPCYNDNYLESCCTAPFSNGAAWGQNCKRYSANSNPQELCGGQRQCCLKSSNDPTAPDPNTFCIPIQTSWT</sequence>
<evidence type="ECO:0000313" key="2">
    <source>
        <dbReference type="EMBL" id="KAF2765004.1"/>
    </source>
</evidence>
<keyword evidence="3" id="KW-1185">Reference proteome</keyword>
<organism evidence="2 3">
    <name type="scientific">Teratosphaeria nubilosa</name>
    <dbReference type="NCBI Taxonomy" id="161662"/>
    <lineage>
        <taxon>Eukaryota</taxon>
        <taxon>Fungi</taxon>
        <taxon>Dikarya</taxon>
        <taxon>Ascomycota</taxon>
        <taxon>Pezizomycotina</taxon>
        <taxon>Dothideomycetes</taxon>
        <taxon>Dothideomycetidae</taxon>
        <taxon>Mycosphaerellales</taxon>
        <taxon>Teratosphaeriaceae</taxon>
        <taxon>Teratosphaeria</taxon>
    </lineage>
</organism>
<proteinExistence type="predicted"/>